<organism evidence="5 6">
    <name type="scientific">Pythium insidiosum</name>
    <name type="common">Pythiosis disease agent</name>
    <dbReference type="NCBI Taxonomy" id="114742"/>
    <lineage>
        <taxon>Eukaryota</taxon>
        <taxon>Sar</taxon>
        <taxon>Stramenopiles</taxon>
        <taxon>Oomycota</taxon>
        <taxon>Peronosporomycetes</taxon>
        <taxon>Pythiales</taxon>
        <taxon>Pythiaceae</taxon>
        <taxon>Pythium</taxon>
    </lineage>
</organism>
<dbReference type="PROSITE" id="PS50294">
    <property type="entry name" value="WD_REPEATS_REGION"/>
    <property type="match status" value="4"/>
</dbReference>
<comment type="caution">
    <text evidence="5">The sequence shown here is derived from an EMBL/GenBank/DDBJ whole genome shotgun (WGS) entry which is preliminary data.</text>
</comment>
<feature type="repeat" description="WD" evidence="3">
    <location>
        <begin position="74"/>
        <end position="115"/>
    </location>
</feature>
<dbReference type="Proteomes" id="UP001209570">
    <property type="component" value="Unassembled WGS sequence"/>
</dbReference>
<dbReference type="PROSITE" id="PS50082">
    <property type="entry name" value="WD_REPEATS_2"/>
    <property type="match status" value="6"/>
</dbReference>
<dbReference type="PROSITE" id="PS00678">
    <property type="entry name" value="WD_REPEATS_1"/>
    <property type="match status" value="3"/>
</dbReference>
<sequence length="412" mass="42726">MQSMPSPADDDRASARWTATLVVPDAHAKPIARLQFSSDGQWLVSAGADGVLKLWATASLVAGGDAAPKPAHVFRGHDQGVSDVAWSHDGTYLVSASDDHTVRVWDAESRRAAAVFGAPTQRGAFLFRGLEGASTATAGLDSSSAASTGNPVALGGAATSSGNAGAAAPADQDGHSTAVYCCAFNPQGTLIASGSVDESVRLWDVRTGRCLVLLLVHQEAVTGVAFSHDGTLLATSSYDGLVRIWDVATMQCLREIVVGTDARGAVVPATLVQFSPNSRYVLVGTMDGRLTLWDYHTPLRATCVATLRGHVNRRFCLGAAILKGPDGAAVVASGSEDGRVVFWDLATQQVTEELRHPHEPSGASSPVSAAQPPTATATASAVLGVSVHPSQRLLATSAGRTLVVWTASEQRS</sequence>
<evidence type="ECO:0000313" key="5">
    <source>
        <dbReference type="EMBL" id="KAJ0394314.1"/>
    </source>
</evidence>
<keyword evidence="2" id="KW-0677">Repeat</keyword>
<feature type="repeat" description="WD" evidence="3">
    <location>
        <begin position="172"/>
        <end position="213"/>
    </location>
</feature>
<accession>A0AAD5Q6U9</accession>
<feature type="region of interest" description="Disordered" evidence="4">
    <location>
        <begin position="353"/>
        <end position="375"/>
    </location>
</feature>
<dbReference type="Pfam" id="PF00400">
    <property type="entry name" value="WD40"/>
    <property type="match status" value="6"/>
</dbReference>
<name>A0AAD5Q6U9_PYTIN</name>
<evidence type="ECO:0000313" key="6">
    <source>
        <dbReference type="Proteomes" id="UP001209570"/>
    </source>
</evidence>
<dbReference type="InterPro" id="IPR036322">
    <property type="entry name" value="WD40_repeat_dom_sf"/>
</dbReference>
<dbReference type="InterPro" id="IPR020472">
    <property type="entry name" value="WD40_PAC1"/>
</dbReference>
<dbReference type="PANTHER" id="PTHR19879:SF9">
    <property type="entry name" value="TRANSCRIPTION INITIATION FACTOR TFIID SUBUNIT 5"/>
    <property type="match status" value="1"/>
</dbReference>
<dbReference type="PRINTS" id="PR00320">
    <property type="entry name" value="GPROTEINBRPT"/>
</dbReference>
<dbReference type="Gene3D" id="2.130.10.10">
    <property type="entry name" value="YVTN repeat-like/Quinoprotein amine dehydrogenase"/>
    <property type="match status" value="2"/>
</dbReference>
<feature type="repeat" description="WD" evidence="3">
    <location>
        <begin position="272"/>
        <end position="294"/>
    </location>
</feature>
<dbReference type="EMBL" id="JAKCXM010000419">
    <property type="protein sequence ID" value="KAJ0394314.1"/>
    <property type="molecule type" value="Genomic_DNA"/>
</dbReference>
<evidence type="ECO:0000256" key="4">
    <source>
        <dbReference type="SAM" id="MobiDB-lite"/>
    </source>
</evidence>
<feature type="repeat" description="WD" evidence="3">
    <location>
        <begin position="331"/>
        <end position="353"/>
    </location>
</feature>
<dbReference type="CDD" id="cd00200">
    <property type="entry name" value="WD40"/>
    <property type="match status" value="1"/>
</dbReference>
<dbReference type="PANTHER" id="PTHR19879">
    <property type="entry name" value="TRANSCRIPTION INITIATION FACTOR TFIID"/>
    <property type="match status" value="1"/>
</dbReference>
<dbReference type="InterPro" id="IPR019775">
    <property type="entry name" value="WD40_repeat_CS"/>
</dbReference>
<evidence type="ECO:0000256" key="3">
    <source>
        <dbReference type="PROSITE-ProRule" id="PRU00221"/>
    </source>
</evidence>
<dbReference type="InterPro" id="IPR001680">
    <property type="entry name" value="WD40_rpt"/>
</dbReference>
<dbReference type="SUPFAM" id="SSF50978">
    <property type="entry name" value="WD40 repeat-like"/>
    <property type="match status" value="1"/>
</dbReference>
<feature type="repeat" description="WD" evidence="3">
    <location>
        <begin position="24"/>
        <end position="55"/>
    </location>
</feature>
<protein>
    <submittedName>
        <fullName evidence="5">Uncharacterized protein</fullName>
    </submittedName>
</protein>
<feature type="compositionally biased region" description="Low complexity" evidence="4">
    <location>
        <begin position="360"/>
        <end position="375"/>
    </location>
</feature>
<proteinExistence type="predicted"/>
<evidence type="ECO:0000256" key="2">
    <source>
        <dbReference type="ARBA" id="ARBA00022737"/>
    </source>
</evidence>
<keyword evidence="1 3" id="KW-0853">WD repeat</keyword>
<dbReference type="InterPro" id="IPR015943">
    <property type="entry name" value="WD40/YVTN_repeat-like_dom_sf"/>
</dbReference>
<evidence type="ECO:0000256" key="1">
    <source>
        <dbReference type="ARBA" id="ARBA00022574"/>
    </source>
</evidence>
<gene>
    <name evidence="5" type="ORF">P43SY_004197</name>
</gene>
<dbReference type="SMART" id="SM00320">
    <property type="entry name" value="WD40"/>
    <property type="match status" value="7"/>
</dbReference>
<feature type="repeat" description="WD" evidence="3">
    <location>
        <begin position="214"/>
        <end position="255"/>
    </location>
</feature>
<reference evidence="5" key="1">
    <citation type="submission" date="2021-12" db="EMBL/GenBank/DDBJ databases">
        <title>Prjna785345.</title>
        <authorList>
            <person name="Rujirawat T."/>
            <person name="Krajaejun T."/>
        </authorList>
    </citation>
    <scope>NUCLEOTIDE SEQUENCE</scope>
    <source>
        <strain evidence="5">Pi057C3</strain>
    </source>
</reference>
<keyword evidence="6" id="KW-1185">Reference proteome</keyword>
<dbReference type="AlphaFoldDB" id="A0AAD5Q6U9"/>